<dbReference type="SMART" id="SM00849">
    <property type="entry name" value="Lactamase_B"/>
    <property type="match status" value="1"/>
</dbReference>
<evidence type="ECO:0000313" key="2">
    <source>
        <dbReference type="EMBL" id="KKO20315.1"/>
    </source>
</evidence>
<dbReference type="InterPro" id="IPR036866">
    <property type="entry name" value="RibonucZ/Hydroxyglut_hydro"/>
</dbReference>
<keyword evidence="3" id="KW-1185">Reference proteome</keyword>
<evidence type="ECO:0000313" key="3">
    <source>
        <dbReference type="Proteomes" id="UP000034954"/>
    </source>
</evidence>
<feature type="domain" description="Metallo-beta-lactamase" evidence="1">
    <location>
        <begin position="67"/>
        <end position="257"/>
    </location>
</feature>
<dbReference type="PANTHER" id="PTHR42663">
    <property type="entry name" value="HYDROLASE C777.06C-RELATED-RELATED"/>
    <property type="match status" value="1"/>
</dbReference>
<gene>
    <name evidence="2" type="ORF">BROFUL_00947</name>
</gene>
<protein>
    <recommendedName>
        <fullName evidence="1">Metallo-beta-lactamase domain-containing protein</fullName>
    </recommendedName>
</protein>
<reference evidence="2 3" key="1">
    <citation type="journal article" date="2013" name="BMC Microbiol.">
        <title>Identification of the type II cytochrome c maturation pathway in anammox bacteria by comparative genomics.</title>
        <authorList>
            <person name="Ferousi C."/>
            <person name="Speth D.R."/>
            <person name="Reimann J."/>
            <person name="Op den Camp H.J."/>
            <person name="Allen J.W."/>
            <person name="Keltjens J.T."/>
            <person name="Jetten M.S."/>
        </authorList>
    </citation>
    <scope>NUCLEOTIDE SEQUENCE [LARGE SCALE GENOMIC DNA]</scope>
    <source>
        <strain evidence="2">RU1</strain>
    </source>
</reference>
<dbReference type="Proteomes" id="UP000034954">
    <property type="component" value="Unassembled WGS sequence"/>
</dbReference>
<organism evidence="2 3">
    <name type="scientific">Candidatus Brocadia fulgida</name>
    <dbReference type="NCBI Taxonomy" id="380242"/>
    <lineage>
        <taxon>Bacteria</taxon>
        <taxon>Pseudomonadati</taxon>
        <taxon>Planctomycetota</taxon>
        <taxon>Candidatus Brocadiia</taxon>
        <taxon>Candidatus Brocadiales</taxon>
        <taxon>Candidatus Brocadiaceae</taxon>
        <taxon>Candidatus Brocadia</taxon>
    </lineage>
</organism>
<dbReference type="SUPFAM" id="SSF56281">
    <property type="entry name" value="Metallo-hydrolase/oxidoreductase"/>
    <property type="match status" value="1"/>
</dbReference>
<dbReference type="InterPro" id="IPR001279">
    <property type="entry name" value="Metallo-B-lactamas"/>
</dbReference>
<proteinExistence type="predicted"/>
<dbReference type="AlphaFoldDB" id="A0A0M2UXL4"/>
<accession>A0A0M2UXL4</accession>
<evidence type="ECO:0000259" key="1">
    <source>
        <dbReference type="SMART" id="SM00849"/>
    </source>
</evidence>
<dbReference type="Pfam" id="PF12706">
    <property type="entry name" value="Lactamase_B_2"/>
    <property type="match status" value="1"/>
</dbReference>
<name>A0A0M2UXL4_9BACT</name>
<dbReference type="Gene3D" id="3.60.15.10">
    <property type="entry name" value="Ribonuclease Z/Hydroxyacylglutathione hydrolase-like"/>
    <property type="match status" value="1"/>
</dbReference>
<dbReference type="EMBL" id="LAQJ01000116">
    <property type="protein sequence ID" value="KKO20315.1"/>
    <property type="molecule type" value="Genomic_DNA"/>
</dbReference>
<comment type="caution">
    <text evidence="2">The sequence shown here is derived from an EMBL/GenBank/DDBJ whole genome shotgun (WGS) entry which is preliminary data.</text>
</comment>
<dbReference type="PANTHER" id="PTHR42663:SF6">
    <property type="entry name" value="HYDROLASE C777.06C-RELATED"/>
    <property type="match status" value="1"/>
</dbReference>
<dbReference type="CDD" id="cd16279">
    <property type="entry name" value="metallo-hydrolase-like_MBL-fold"/>
    <property type="match status" value="1"/>
</dbReference>
<sequence>MTEYRRKTTRTNSFRNLAQQQRKIQATTGAEKYMKVTFLGTGTSHGIPMIACSCKVCTSDNPKNKRMRTSVLVSTNGYNILIDATPELRLQCIKNKITKLDAVLITHPHADHIFGLDDLRRFNMIQRMDIPIYGTPKTLDTIRHTFSYVFTTHSETGGYKPRFSLKIINGDLTIEGIPIVPVKAHHGEGEVTGYRFDKFAYVTDVSDIPEESLEKLHDLDVLVLGALRYTPHIKHFSIEQALRVVRKLRPQKAYFTHMCHDIEHEEDGNKLPAGVEFAFDGLMIDLS</sequence>
<dbReference type="PATRIC" id="fig|380242.3.peg.1194"/>